<dbReference type="Gene3D" id="3.80.10.10">
    <property type="entry name" value="Ribonuclease Inhibitor"/>
    <property type="match status" value="3"/>
</dbReference>
<accession>A0A2C9GUP2</accession>
<dbReference type="EMBL" id="AXCM01003080">
    <property type="status" value="NOT_ANNOTATED_CDS"/>
    <property type="molecule type" value="Genomic_DNA"/>
</dbReference>
<dbReference type="PANTHER" id="PTHR45712">
    <property type="entry name" value="AGAP008170-PA"/>
    <property type="match status" value="1"/>
</dbReference>
<dbReference type="InterPro" id="IPR003591">
    <property type="entry name" value="Leu-rich_rpt_typical-subtyp"/>
</dbReference>
<dbReference type="SMART" id="SM00369">
    <property type="entry name" value="LRR_TYP"/>
    <property type="match status" value="5"/>
</dbReference>
<dbReference type="InterPro" id="IPR001611">
    <property type="entry name" value="Leu-rich_rpt"/>
</dbReference>
<evidence type="ECO:0000313" key="4">
    <source>
        <dbReference type="Proteomes" id="UP000075883"/>
    </source>
</evidence>
<name>A0A2C9GUP2_9DIPT</name>
<keyword evidence="4" id="KW-1185">Reference proteome</keyword>
<dbReference type="AlphaFoldDB" id="A0A2C9GUP2"/>
<dbReference type="SUPFAM" id="SSF52058">
    <property type="entry name" value="L domain-like"/>
    <property type="match status" value="1"/>
</dbReference>
<proteinExistence type="predicted"/>
<sequence>MVWNWNPNAEGSFAIKHAPSEVTIITFVNLRISSLSIELLARKGLLKKYTSIKSSPVHDLYVSSDLKLNGLALEQTYLSKVWFEENNTFLEKLTISYNRLKSVPGTVTHLTRIKEICITGSRIQSIDFALFAKLQRLENLNLNYNIINDLEYSTLSGDDFPQLRELYLSSNRLTTVNFMHFNGMNTLETLYLSNNEITHVQGPLLTSSLKILNMSANLITTLSCCNWTANGVINMMLFSNKLDLLPTCIEDTMVKVKYLHLASNALSSENDFWARLASMKSLQLIDISYNRITSVVLDSELPLLLYLNLQNNRVTDVSVSIANDGLSINADCNLIAQFVPGNVTQNVTAFSMRYNPLDCSWDSTWNAKQIRSETNELQCKSNESVCKECFSKEVTKK</sequence>
<dbReference type="Pfam" id="PF13855">
    <property type="entry name" value="LRR_8"/>
    <property type="match status" value="1"/>
</dbReference>
<evidence type="ECO:0008006" key="5">
    <source>
        <dbReference type="Google" id="ProtNLM"/>
    </source>
</evidence>
<dbReference type="STRING" id="139723.A0A2C9GUP2"/>
<protein>
    <recommendedName>
        <fullName evidence="5">Leucine rich immune protein (Coil-less)</fullName>
    </recommendedName>
</protein>
<reference evidence="3" key="2">
    <citation type="submission" date="2020-05" db="UniProtKB">
        <authorList>
            <consortium name="EnsemblMetazoa"/>
        </authorList>
    </citation>
    <scope>IDENTIFICATION</scope>
    <source>
        <strain evidence="3">A-37</strain>
    </source>
</reference>
<evidence type="ECO:0000256" key="2">
    <source>
        <dbReference type="ARBA" id="ARBA00022737"/>
    </source>
</evidence>
<reference evidence="4" key="1">
    <citation type="submission" date="2013-09" db="EMBL/GenBank/DDBJ databases">
        <title>The Genome Sequence of Anopheles culicifacies species A.</title>
        <authorList>
            <consortium name="The Broad Institute Genomics Platform"/>
            <person name="Neafsey D.E."/>
            <person name="Besansky N."/>
            <person name="Howell P."/>
            <person name="Walton C."/>
            <person name="Young S.K."/>
            <person name="Zeng Q."/>
            <person name="Gargeya S."/>
            <person name="Fitzgerald M."/>
            <person name="Haas B."/>
            <person name="Abouelleil A."/>
            <person name="Allen A.W."/>
            <person name="Alvarado L."/>
            <person name="Arachchi H.M."/>
            <person name="Berlin A.M."/>
            <person name="Chapman S.B."/>
            <person name="Gainer-Dewar J."/>
            <person name="Goldberg J."/>
            <person name="Griggs A."/>
            <person name="Gujja S."/>
            <person name="Hansen M."/>
            <person name="Howarth C."/>
            <person name="Imamovic A."/>
            <person name="Ireland A."/>
            <person name="Larimer J."/>
            <person name="McCowan C."/>
            <person name="Murphy C."/>
            <person name="Pearson M."/>
            <person name="Poon T.W."/>
            <person name="Priest M."/>
            <person name="Roberts A."/>
            <person name="Saif S."/>
            <person name="Shea T."/>
            <person name="Sisk P."/>
            <person name="Sykes S."/>
            <person name="Wortman J."/>
            <person name="Nusbaum C."/>
            <person name="Birren B."/>
        </authorList>
    </citation>
    <scope>NUCLEOTIDE SEQUENCE [LARGE SCALE GENOMIC DNA]</scope>
    <source>
        <strain evidence="4">A-37</strain>
    </source>
</reference>
<dbReference type="VEuPathDB" id="VectorBase:ACUA029125"/>
<dbReference type="EnsemblMetazoa" id="ACUA029125-RA">
    <property type="protein sequence ID" value="ACUA029125-PA"/>
    <property type="gene ID" value="ACUA029125"/>
</dbReference>
<dbReference type="InterPro" id="IPR032675">
    <property type="entry name" value="LRR_dom_sf"/>
</dbReference>
<keyword evidence="2" id="KW-0677">Repeat</keyword>
<dbReference type="PANTHER" id="PTHR45712:SF22">
    <property type="entry name" value="INSULIN-LIKE GROWTH FACTOR-BINDING PROTEIN COMPLEX ACID LABILE SUBUNIT"/>
    <property type="match status" value="1"/>
</dbReference>
<dbReference type="PROSITE" id="PS51450">
    <property type="entry name" value="LRR"/>
    <property type="match status" value="1"/>
</dbReference>
<organism evidence="3 4">
    <name type="scientific">Anopheles culicifacies</name>
    <dbReference type="NCBI Taxonomy" id="139723"/>
    <lineage>
        <taxon>Eukaryota</taxon>
        <taxon>Metazoa</taxon>
        <taxon>Ecdysozoa</taxon>
        <taxon>Arthropoda</taxon>
        <taxon>Hexapoda</taxon>
        <taxon>Insecta</taxon>
        <taxon>Pterygota</taxon>
        <taxon>Neoptera</taxon>
        <taxon>Endopterygota</taxon>
        <taxon>Diptera</taxon>
        <taxon>Nematocera</taxon>
        <taxon>Culicoidea</taxon>
        <taxon>Culicidae</taxon>
        <taxon>Anophelinae</taxon>
        <taxon>Anopheles</taxon>
        <taxon>culicifacies species complex</taxon>
    </lineage>
</organism>
<dbReference type="InterPro" id="IPR050333">
    <property type="entry name" value="SLRP"/>
</dbReference>
<evidence type="ECO:0000313" key="3">
    <source>
        <dbReference type="EnsemblMetazoa" id="ACUA029125-PA"/>
    </source>
</evidence>
<keyword evidence="1" id="KW-0433">Leucine-rich repeat</keyword>
<dbReference type="Proteomes" id="UP000075883">
    <property type="component" value="Unassembled WGS sequence"/>
</dbReference>
<evidence type="ECO:0000256" key="1">
    <source>
        <dbReference type="ARBA" id="ARBA00022614"/>
    </source>
</evidence>